<dbReference type="Proteomes" id="UP001163828">
    <property type="component" value="Unassembled WGS sequence"/>
</dbReference>
<gene>
    <name evidence="2" type="ORF">F5050DRAFT_1573569</name>
</gene>
<reference evidence="2" key="1">
    <citation type="submission" date="2022-08" db="EMBL/GenBank/DDBJ databases">
        <authorList>
            <consortium name="DOE Joint Genome Institute"/>
            <person name="Min B."/>
            <person name="Riley R."/>
            <person name="Sierra-Patev S."/>
            <person name="Naranjo-Ortiz M."/>
            <person name="Looney B."/>
            <person name="Konkel Z."/>
            <person name="Slot J.C."/>
            <person name="Sakamoto Y."/>
            <person name="Steenwyk J.L."/>
            <person name="Rokas A."/>
            <person name="Carro J."/>
            <person name="Camarero S."/>
            <person name="Ferreira P."/>
            <person name="Molpeceres G."/>
            <person name="Ruiz-Duenas F.J."/>
            <person name="Serrano A."/>
            <person name="Henrissat B."/>
            <person name="Drula E."/>
            <person name="Hughes K.W."/>
            <person name="Mata J.L."/>
            <person name="Ishikawa N.K."/>
            <person name="Vargas-Isla R."/>
            <person name="Ushijima S."/>
            <person name="Smith C.A."/>
            <person name="Ahrendt S."/>
            <person name="Andreopoulos W."/>
            <person name="He G."/>
            <person name="Labutti K."/>
            <person name="Lipzen A."/>
            <person name="Ng V."/>
            <person name="Sandor L."/>
            <person name="Barry K."/>
            <person name="Martinez A.T."/>
            <person name="Xiao Y."/>
            <person name="Gibbons J.G."/>
            <person name="Terashima K."/>
            <person name="Hibbett D.S."/>
            <person name="Grigoriev I.V."/>
        </authorList>
    </citation>
    <scope>NUCLEOTIDE SEQUENCE</scope>
    <source>
        <strain evidence="2">TFB10827</strain>
    </source>
</reference>
<dbReference type="InterPro" id="IPR040521">
    <property type="entry name" value="KDZ"/>
</dbReference>
<proteinExistence type="predicted"/>
<sequence>MSQEADSRIGTRCFCDQAIRQVRCLECFQFAPLCRSCWVHAHQHQPFHWAHVWDTEHGYFHRQDISTILDSDLSAIPLGHDGDICPQASKPSLMTLVDHDTGVHATKVTFCGCHDSNKWRQLMDANLFPATVAEPQTAFSFRTLRHWQLITLQSKITAYDYVRALRRQTDNVFTGNVPDVYKQFQFVSRIWPLLEAEKRFGGVYGNHMNELYPRRPQDNVMVYCPACPEAGVNMEPNWDKTPPELSRHLNTIFNTIDGNFKTGNYAKNNDPNDVSLFAGRAYMPNQKRHQHYLEAVPQIQKEKATCSHLKVENGANRAKFKNMSVTGNVNVQCSHMFVCSSVDMKGGENHATVDLAIKLRVESCRFDKDKQPHRVFSYDNMCSLAVNIVQRWLKFHKDDADVVQKASWTIPACHVNNHHEGCNYLYCYVYKMCMGHFHGETAEYAWAIFNAIGPSVLQMSIGHRIDTLIIHYGDWNWRKVVGLSRQLEKDLNDAKCKYVEKRDSFAGLCRLFDSKIVQWNAMDRSPHVDPNSKRTVFSIYSHNQEKSPTLKALVDKEMLSSDIIAVCSGNVKLGAVASWMMEGLRLFQLQNRIRMLARTSATPTKSLCNQRSKLSADLDAWRKLQKRYMVSIASRISRQPDEQHPEDQLLLLPSDFTPAECQQLRLIPLATKQIQMLEAMLGEIIANLQTTVKNLSAAFERKIKDACGQDANTKSIVQIRKIEAKRNDLMGDYDLFREALNALDGLDEGKWPPLALKDTFRKPTERRRNPGDSRVLEGNLWGMTSAGHARWALTNTEGTLIIASARVEKAPRPTGELPSGKLPETLEHAEQPGINADGWIWSAGRLKHMSMKEIEVWEETNNRIQWARSEADFERWQEQLEVKHADFMRFIRYAAYARDVWLKLAQGPCSSSLGHIAYRREHSNMWESLCAEAEGRYNHCGIPGLRIVTKGKTFVDNVAQWRQEEEKHFSFNR</sequence>
<comment type="caution">
    <text evidence="2">The sequence shown here is derived from an EMBL/GenBank/DDBJ whole genome shotgun (WGS) entry which is preliminary data.</text>
</comment>
<evidence type="ECO:0000313" key="3">
    <source>
        <dbReference type="Proteomes" id="UP001163828"/>
    </source>
</evidence>
<evidence type="ECO:0000313" key="2">
    <source>
        <dbReference type="EMBL" id="KAJ3995439.1"/>
    </source>
</evidence>
<name>A0ABQ8QAG8_9AGAR</name>
<dbReference type="CDD" id="cd19757">
    <property type="entry name" value="Bbox1"/>
    <property type="match status" value="1"/>
</dbReference>
<dbReference type="Pfam" id="PF18758">
    <property type="entry name" value="KDZ"/>
    <property type="match status" value="1"/>
</dbReference>
<evidence type="ECO:0000259" key="1">
    <source>
        <dbReference type="Pfam" id="PF18803"/>
    </source>
</evidence>
<dbReference type="EMBL" id="MU790653">
    <property type="protein sequence ID" value="KAJ3995439.1"/>
    <property type="molecule type" value="Genomic_DNA"/>
</dbReference>
<dbReference type="Pfam" id="PF18803">
    <property type="entry name" value="CxC2"/>
    <property type="match status" value="1"/>
</dbReference>
<keyword evidence="3" id="KW-1185">Reference proteome</keyword>
<accession>A0ABQ8QAG8</accession>
<feature type="domain" description="CxC2-like cysteine cluster KDZ transposase-associated" evidence="1">
    <location>
        <begin position="76"/>
        <end position="172"/>
    </location>
</feature>
<dbReference type="InterPro" id="IPR041457">
    <property type="entry name" value="CxC2_KDZ-assoc"/>
</dbReference>
<organism evidence="2 3">
    <name type="scientific">Lentinula boryana</name>
    <dbReference type="NCBI Taxonomy" id="40481"/>
    <lineage>
        <taxon>Eukaryota</taxon>
        <taxon>Fungi</taxon>
        <taxon>Dikarya</taxon>
        <taxon>Basidiomycota</taxon>
        <taxon>Agaricomycotina</taxon>
        <taxon>Agaricomycetes</taxon>
        <taxon>Agaricomycetidae</taxon>
        <taxon>Agaricales</taxon>
        <taxon>Marasmiineae</taxon>
        <taxon>Omphalotaceae</taxon>
        <taxon>Lentinula</taxon>
    </lineage>
</organism>
<protein>
    <recommendedName>
        <fullName evidence="1">CxC2-like cysteine cluster KDZ transposase-associated domain-containing protein</fullName>
    </recommendedName>
</protein>